<comment type="subcellular location">
    <subcellularLocation>
        <location evidence="1">Membrane</location>
        <topology evidence="1">Multi-pass membrane protein</topology>
    </subcellularLocation>
</comment>
<proteinExistence type="predicted"/>
<accession>T1KTW5</accession>
<reference evidence="8" key="1">
    <citation type="submission" date="2011-08" db="EMBL/GenBank/DDBJ databases">
        <authorList>
            <person name="Rombauts S."/>
        </authorList>
    </citation>
    <scope>NUCLEOTIDE SEQUENCE</scope>
    <source>
        <strain evidence="8">London</strain>
    </source>
</reference>
<feature type="transmembrane region" description="Helical" evidence="5">
    <location>
        <begin position="307"/>
        <end position="330"/>
    </location>
</feature>
<keyword evidence="3 5" id="KW-1133">Transmembrane helix</keyword>
<dbReference type="OrthoDB" id="438545at2759"/>
<organism evidence="7 8">
    <name type="scientific">Tetranychus urticae</name>
    <name type="common">Two-spotted spider mite</name>
    <dbReference type="NCBI Taxonomy" id="32264"/>
    <lineage>
        <taxon>Eukaryota</taxon>
        <taxon>Metazoa</taxon>
        <taxon>Ecdysozoa</taxon>
        <taxon>Arthropoda</taxon>
        <taxon>Chelicerata</taxon>
        <taxon>Arachnida</taxon>
        <taxon>Acari</taxon>
        <taxon>Acariformes</taxon>
        <taxon>Trombidiformes</taxon>
        <taxon>Prostigmata</taxon>
        <taxon>Eleutherengona</taxon>
        <taxon>Raphignathae</taxon>
        <taxon>Tetranychoidea</taxon>
        <taxon>Tetranychidae</taxon>
        <taxon>Tetranychus</taxon>
    </lineage>
</organism>
<feature type="transmembrane region" description="Helical" evidence="5">
    <location>
        <begin position="74"/>
        <end position="97"/>
    </location>
</feature>
<evidence type="ECO:0000313" key="8">
    <source>
        <dbReference type="Proteomes" id="UP000015104"/>
    </source>
</evidence>
<keyword evidence="8" id="KW-1185">Reference proteome</keyword>
<evidence type="ECO:0000256" key="4">
    <source>
        <dbReference type="ARBA" id="ARBA00023136"/>
    </source>
</evidence>
<keyword evidence="4 5" id="KW-0472">Membrane</keyword>
<feature type="transmembrane region" description="Helical" evidence="5">
    <location>
        <begin position="43"/>
        <end position="62"/>
    </location>
</feature>
<feature type="transmembrane region" description="Helical" evidence="5">
    <location>
        <begin position="351"/>
        <end position="370"/>
    </location>
</feature>
<feature type="domain" description="Amino acid transporter transmembrane" evidence="6">
    <location>
        <begin position="44"/>
        <end position="438"/>
    </location>
</feature>
<reference evidence="7" key="2">
    <citation type="submission" date="2015-06" db="UniProtKB">
        <authorList>
            <consortium name="EnsemblMetazoa"/>
        </authorList>
    </citation>
    <scope>IDENTIFICATION</scope>
</reference>
<dbReference type="PANTHER" id="PTHR22950:SF652">
    <property type="entry name" value="TRANSMEMBRANE AMINO ACID TRANSPORTER FAMILY PROTEIN"/>
    <property type="match status" value="1"/>
</dbReference>
<protein>
    <recommendedName>
        <fullName evidence="6">Amino acid transporter transmembrane domain-containing protein</fullName>
    </recommendedName>
</protein>
<dbReference type="eggNOG" id="KOG1305">
    <property type="taxonomic scope" value="Eukaryota"/>
</dbReference>
<dbReference type="EnsemblMetazoa" id="tetur21g01250.1">
    <property type="protein sequence ID" value="tetur21g01250.1"/>
    <property type="gene ID" value="tetur21g01250"/>
</dbReference>
<name>T1KTW5_TETUR</name>
<feature type="transmembrane region" description="Helical" evidence="5">
    <location>
        <begin position="376"/>
        <end position="397"/>
    </location>
</feature>
<dbReference type="InterPro" id="IPR013057">
    <property type="entry name" value="AA_transpt_TM"/>
</dbReference>
<evidence type="ECO:0000313" key="7">
    <source>
        <dbReference type="EnsemblMetazoa" id="tetur21g01250.1"/>
    </source>
</evidence>
<dbReference type="Pfam" id="PF01490">
    <property type="entry name" value="Aa_trans"/>
    <property type="match status" value="1"/>
</dbReference>
<dbReference type="GO" id="GO:0016020">
    <property type="term" value="C:membrane"/>
    <property type="evidence" value="ECO:0007669"/>
    <property type="project" value="UniProtKB-SubCell"/>
</dbReference>
<dbReference type="STRING" id="32264.T1KTW5"/>
<dbReference type="AlphaFoldDB" id="T1KTW5"/>
<evidence type="ECO:0000256" key="5">
    <source>
        <dbReference type="SAM" id="Phobius"/>
    </source>
</evidence>
<evidence type="ECO:0000259" key="6">
    <source>
        <dbReference type="Pfam" id="PF01490"/>
    </source>
</evidence>
<evidence type="ECO:0000256" key="1">
    <source>
        <dbReference type="ARBA" id="ARBA00004141"/>
    </source>
</evidence>
<sequence length="455" mass="50994">MPKNVELSSGSRTLREFLNRQLINVRPIIVNADIHRKCGSSALSLQTAIFLTINFTIGIGILNFPKVFADSGNLTGALILSGILSVFIIGSIVILSYCVDICGADNYEDVVRFFCGPLYSDICAGTIVLYIFGGCMSAFVIIGDQSDRLLASLYGSNFCQFWYLNRQFVVPLVAVTLILPLCFAKHIEFLKYPSLGGVLVSVYLVFLIIRQYYQSTAKFSLKSSNWTRATIVIPIVCYGFQTHLNWIPTYVRVKKKTFSPKVIAIIIISMLIASTSYTLVIIYGVLTWPTEQLESNILKNYDATDEFVLIGVLCVIFKIITTYPGTFFCARITIDKWYCKLSKDAISFDNRLASTVIIWVLTNLVLSTNFPDIGSINDLLGTLSITFIFIHPGMCLFKSIKVIKYSGPIKLKRLLQIISISYIIIGVFIAILSIYQWIDLYLINERPKPLSLCTI</sequence>
<keyword evidence="2 5" id="KW-0812">Transmembrane</keyword>
<evidence type="ECO:0000256" key="3">
    <source>
        <dbReference type="ARBA" id="ARBA00022989"/>
    </source>
</evidence>
<feature type="transmembrane region" description="Helical" evidence="5">
    <location>
        <begin position="118"/>
        <end position="142"/>
    </location>
</feature>
<feature type="transmembrane region" description="Helical" evidence="5">
    <location>
        <begin position="195"/>
        <end position="213"/>
    </location>
</feature>
<feature type="transmembrane region" description="Helical" evidence="5">
    <location>
        <begin position="417"/>
        <end position="438"/>
    </location>
</feature>
<evidence type="ECO:0000256" key="2">
    <source>
        <dbReference type="ARBA" id="ARBA00022692"/>
    </source>
</evidence>
<dbReference type="HOGENOM" id="CLU_038973_0_0_1"/>
<feature type="transmembrane region" description="Helical" evidence="5">
    <location>
        <begin position="225"/>
        <end position="241"/>
    </location>
</feature>
<feature type="transmembrane region" description="Helical" evidence="5">
    <location>
        <begin position="262"/>
        <end position="287"/>
    </location>
</feature>
<dbReference type="PANTHER" id="PTHR22950">
    <property type="entry name" value="AMINO ACID TRANSPORTER"/>
    <property type="match status" value="1"/>
</dbReference>
<feature type="transmembrane region" description="Helical" evidence="5">
    <location>
        <begin position="162"/>
        <end position="183"/>
    </location>
</feature>
<dbReference type="Proteomes" id="UP000015104">
    <property type="component" value="Unassembled WGS sequence"/>
</dbReference>
<gene>
    <name evidence="7" type="primary">107367399</name>
</gene>
<dbReference type="KEGG" id="tut:107367399"/>
<dbReference type="OMA" id="QDFWKRS"/>
<dbReference type="EMBL" id="CAEY01000548">
    <property type="status" value="NOT_ANNOTATED_CDS"/>
    <property type="molecule type" value="Genomic_DNA"/>
</dbReference>
<dbReference type="GO" id="GO:0015179">
    <property type="term" value="F:L-amino acid transmembrane transporter activity"/>
    <property type="evidence" value="ECO:0007669"/>
    <property type="project" value="TreeGrafter"/>
</dbReference>